<organism evidence="2 3">
    <name type="scientific">Gossypium tomentosum</name>
    <name type="common">Hawaiian cotton</name>
    <name type="synonym">Gossypium sandvicense</name>
    <dbReference type="NCBI Taxonomy" id="34277"/>
    <lineage>
        <taxon>Eukaryota</taxon>
        <taxon>Viridiplantae</taxon>
        <taxon>Streptophyta</taxon>
        <taxon>Embryophyta</taxon>
        <taxon>Tracheophyta</taxon>
        <taxon>Spermatophyta</taxon>
        <taxon>Magnoliopsida</taxon>
        <taxon>eudicotyledons</taxon>
        <taxon>Gunneridae</taxon>
        <taxon>Pentapetalae</taxon>
        <taxon>rosids</taxon>
        <taxon>malvids</taxon>
        <taxon>Malvales</taxon>
        <taxon>Malvaceae</taxon>
        <taxon>Malvoideae</taxon>
        <taxon>Gossypium</taxon>
    </lineage>
</organism>
<proteinExistence type="predicted"/>
<accession>A0A5D2MP81</accession>
<reference evidence="2 3" key="1">
    <citation type="submission" date="2019-07" db="EMBL/GenBank/DDBJ databases">
        <title>WGS assembly of Gossypium tomentosum.</title>
        <authorList>
            <person name="Chen Z.J."/>
            <person name="Sreedasyam A."/>
            <person name="Ando A."/>
            <person name="Song Q."/>
            <person name="De L."/>
            <person name="Hulse-Kemp A."/>
            <person name="Ding M."/>
            <person name="Ye W."/>
            <person name="Kirkbride R."/>
            <person name="Jenkins J."/>
            <person name="Plott C."/>
            <person name="Lovell J."/>
            <person name="Lin Y.-M."/>
            <person name="Vaughn R."/>
            <person name="Liu B."/>
            <person name="Li W."/>
            <person name="Simpson S."/>
            <person name="Scheffler B."/>
            <person name="Saski C."/>
            <person name="Grover C."/>
            <person name="Hu G."/>
            <person name="Conover J."/>
            <person name="Carlson J."/>
            <person name="Shu S."/>
            <person name="Boston L."/>
            <person name="Williams M."/>
            <person name="Peterson D."/>
            <person name="Mcgee K."/>
            <person name="Jones D."/>
            <person name="Wendel J."/>
            <person name="Stelly D."/>
            <person name="Grimwood J."/>
            <person name="Schmutz J."/>
        </authorList>
    </citation>
    <scope>NUCLEOTIDE SEQUENCE [LARGE SCALE GENOMIC DNA]</scope>
    <source>
        <strain evidence="2">7179.01</strain>
    </source>
</reference>
<keyword evidence="1" id="KW-0472">Membrane</keyword>
<evidence type="ECO:0000313" key="2">
    <source>
        <dbReference type="EMBL" id="TYH92948.1"/>
    </source>
</evidence>
<name>A0A5D2MP81_GOSTO</name>
<keyword evidence="3" id="KW-1185">Reference proteome</keyword>
<dbReference type="EMBL" id="CM017622">
    <property type="protein sequence ID" value="TYH92948.1"/>
    <property type="molecule type" value="Genomic_DNA"/>
</dbReference>
<dbReference type="Proteomes" id="UP000322667">
    <property type="component" value="Chromosome A13"/>
</dbReference>
<evidence type="ECO:0000313" key="3">
    <source>
        <dbReference type="Proteomes" id="UP000322667"/>
    </source>
</evidence>
<protein>
    <submittedName>
        <fullName evidence="2">Uncharacterized protein</fullName>
    </submittedName>
</protein>
<keyword evidence="1" id="KW-1133">Transmembrane helix</keyword>
<gene>
    <name evidence="2" type="ORF">ES332_A13G220000v1</name>
</gene>
<keyword evidence="1" id="KW-0812">Transmembrane</keyword>
<evidence type="ECO:0000256" key="1">
    <source>
        <dbReference type="SAM" id="Phobius"/>
    </source>
</evidence>
<sequence length="89" mass="10359">MNQQYLLFTFLYRNCKLIKRNTKINLGNHLLTIFLLSDSVVRRSEETCEGGRARSHSWEPQLSGLFQKLLVLSSAVLFFWVFWASGLGY</sequence>
<feature type="transmembrane region" description="Helical" evidence="1">
    <location>
        <begin position="62"/>
        <end position="83"/>
    </location>
</feature>
<dbReference type="AlphaFoldDB" id="A0A5D2MP81"/>